<sequence length="702" mass="77897">MASHSIEECTGNIINDDETDYGSDFSPEEAEILLDVATGNQQLESEDNPIVTGIEHYEEPVLRMPHTFGRESKSPLFRAAATAEEVAERMRRSVEIDSFATYKTSNHSKEITTLEANVPLDASSSSISPDSRSPLERFRTQPKKALSVTDLVSPAWCELQYWYTLTRHGKKIRTPAMKQGSVIHKELEKQVHTTVTVDITTKVDAWGLRIWNVIQGLRTLRDTGQTRELEIWGVVDGLVVIGVIDELSYICPDTELEDSLQRPSKLPQTKPPPDQPAISEFFAAVGSSSLAEAARNKPRHQNNMVYICDVKTRSTRSLPAEAAFRPTKMQLMLYHSLLSSLAMNEVDFGVLTSRYDLDPLAPFSDLFIAQVGSLNNDILYGTQYIPGGSQEIEQWSQDSMTTLLAHNSLSALWSLMITEFQTVLPHGAASLSNVLRAEYRKSDTGEIMGSKTFAMDSKVLKSYVDLEMQWWRGERKPQGVVVEEAFKCRSCEFADDCEWRLGKIEEAREKVRKSRRYSQCLPSTVTTTPTTSASGGASTTTTGGTGGSTGYPGTNLQSGYYWIRAVEDPNFHKYLQTSPEYVPGIAILDSYTTAGQFQIVDGQLVELIKGGLLYANVEEQASANVTMLAMTFNTTQNTYGTFAFSGDAVQWSIPTIDRPNLSAWLVCADQQLFINLGPYDYDTPTGCADETIHYYNAATASS</sequence>
<dbReference type="PANTHER" id="PTHR14464:SF4">
    <property type="entry name" value="EXONUCLEASE V"/>
    <property type="match status" value="1"/>
</dbReference>
<accession>A0A0C3HJN5</accession>
<evidence type="ECO:0000256" key="6">
    <source>
        <dbReference type="ARBA" id="ARBA00022839"/>
    </source>
</evidence>
<organism evidence="8 9">
    <name type="scientific">Oidiodendron maius (strain Zn)</name>
    <dbReference type="NCBI Taxonomy" id="913774"/>
    <lineage>
        <taxon>Eukaryota</taxon>
        <taxon>Fungi</taxon>
        <taxon>Dikarya</taxon>
        <taxon>Ascomycota</taxon>
        <taxon>Pezizomycotina</taxon>
        <taxon>Leotiomycetes</taxon>
        <taxon>Leotiomycetes incertae sedis</taxon>
        <taxon>Myxotrichaceae</taxon>
        <taxon>Oidiodendron</taxon>
    </lineage>
</organism>
<keyword evidence="9" id="KW-1185">Reference proteome</keyword>
<dbReference type="Proteomes" id="UP000054321">
    <property type="component" value="Unassembled WGS sequence"/>
</dbReference>
<dbReference type="GO" id="GO:0005739">
    <property type="term" value="C:mitochondrion"/>
    <property type="evidence" value="ECO:0007669"/>
    <property type="project" value="TreeGrafter"/>
</dbReference>
<evidence type="ECO:0000256" key="4">
    <source>
        <dbReference type="ARBA" id="ARBA00022485"/>
    </source>
</evidence>
<comment type="similarity">
    <text evidence="2">Belongs to the EXO5 family.</text>
</comment>
<dbReference type="GO" id="GO:0005634">
    <property type="term" value="C:nucleus"/>
    <property type="evidence" value="ECO:0007669"/>
    <property type="project" value="TreeGrafter"/>
</dbReference>
<proteinExistence type="inferred from homology"/>
<reference evidence="8 9" key="1">
    <citation type="submission" date="2014-04" db="EMBL/GenBank/DDBJ databases">
        <authorList>
            <consortium name="DOE Joint Genome Institute"/>
            <person name="Kuo A."/>
            <person name="Martino E."/>
            <person name="Perotto S."/>
            <person name="Kohler A."/>
            <person name="Nagy L.G."/>
            <person name="Floudas D."/>
            <person name="Copeland A."/>
            <person name="Barry K.W."/>
            <person name="Cichocki N."/>
            <person name="Veneault-Fourrey C."/>
            <person name="LaButti K."/>
            <person name="Lindquist E.A."/>
            <person name="Lipzen A."/>
            <person name="Lundell T."/>
            <person name="Morin E."/>
            <person name="Murat C."/>
            <person name="Sun H."/>
            <person name="Tunlid A."/>
            <person name="Henrissat B."/>
            <person name="Grigoriev I.V."/>
            <person name="Hibbett D.S."/>
            <person name="Martin F."/>
            <person name="Nordberg H.P."/>
            <person name="Cantor M.N."/>
            <person name="Hua S.X."/>
        </authorList>
    </citation>
    <scope>NUCLEOTIDE SEQUENCE [LARGE SCALE GENOMIC DNA]</scope>
    <source>
        <strain evidence="8 9">Zn</strain>
    </source>
</reference>
<evidence type="ECO:0000256" key="2">
    <source>
        <dbReference type="ARBA" id="ARBA00009797"/>
    </source>
</evidence>
<keyword evidence="4" id="KW-0411">Iron-sulfur</keyword>
<keyword evidence="5" id="KW-0540">Nuclease</keyword>
<dbReference type="GO" id="GO:0051539">
    <property type="term" value="F:4 iron, 4 sulfur cluster binding"/>
    <property type="evidence" value="ECO:0007669"/>
    <property type="project" value="UniProtKB-KW"/>
</dbReference>
<dbReference type="InParanoid" id="A0A0C3HJN5"/>
<dbReference type="HOGENOM" id="CLU_013225_1_2_1"/>
<dbReference type="OrthoDB" id="354769at2759"/>
<dbReference type="Pfam" id="PF09810">
    <property type="entry name" value="Exo5"/>
    <property type="match status" value="1"/>
</dbReference>
<dbReference type="PANTHER" id="PTHR14464">
    <property type="entry name" value="EXONUCLEASE V"/>
    <property type="match status" value="1"/>
</dbReference>
<keyword evidence="6" id="KW-0269">Exonuclease</keyword>
<evidence type="ECO:0000256" key="3">
    <source>
        <dbReference type="ARBA" id="ARBA00011245"/>
    </source>
</evidence>
<keyword evidence="4" id="KW-0004">4Fe-4S</keyword>
<evidence type="ECO:0000313" key="8">
    <source>
        <dbReference type="EMBL" id="KIN08436.1"/>
    </source>
</evidence>
<dbReference type="AlphaFoldDB" id="A0A0C3HJN5"/>
<name>A0A0C3HJN5_OIDMZ</name>
<dbReference type="InterPro" id="IPR019190">
    <property type="entry name" value="EXOV"/>
</dbReference>
<feature type="region of interest" description="Disordered" evidence="7">
    <location>
        <begin position="1"/>
        <end position="24"/>
    </location>
</feature>
<evidence type="ECO:0000256" key="1">
    <source>
        <dbReference type="ARBA" id="ARBA00001966"/>
    </source>
</evidence>
<feature type="compositionally biased region" description="Low complexity" evidence="7">
    <location>
        <begin position="523"/>
        <end position="542"/>
    </location>
</feature>
<comment type="subunit">
    <text evidence="3">Monomer.</text>
</comment>
<protein>
    <recommendedName>
        <fullName evidence="10">Exonuclease V</fullName>
    </recommendedName>
</protein>
<evidence type="ECO:0000313" key="9">
    <source>
        <dbReference type="Proteomes" id="UP000054321"/>
    </source>
</evidence>
<comment type="cofactor">
    <cofactor evidence="1">
        <name>[4Fe-4S] cluster</name>
        <dbReference type="ChEBI" id="CHEBI:49883"/>
    </cofactor>
</comment>
<gene>
    <name evidence="8" type="ORF">OIDMADRAFT_175242</name>
</gene>
<dbReference type="GO" id="GO:0045145">
    <property type="term" value="F:single-stranded DNA 5'-3' DNA exonuclease activity"/>
    <property type="evidence" value="ECO:0007669"/>
    <property type="project" value="InterPro"/>
</dbReference>
<feature type="compositionally biased region" description="Acidic residues" evidence="7">
    <location>
        <begin position="15"/>
        <end position="24"/>
    </location>
</feature>
<evidence type="ECO:0008006" key="10">
    <source>
        <dbReference type="Google" id="ProtNLM"/>
    </source>
</evidence>
<feature type="region of interest" description="Disordered" evidence="7">
    <location>
        <begin position="522"/>
        <end position="551"/>
    </location>
</feature>
<evidence type="ECO:0000256" key="5">
    <source>
        <dbReference type="ARBA" id="ARBA00022722"/>
    </source>
</evidence>
<evidence type="ECO:0000256" key="7">
    <source>
        <dbReference type="SAM" id="MobiDB-lite"/>
    </source>
</evidence>
<reference evidence="9" key="2">
    <citation type="submission" date="2015-01" db="EMBL/GenBank/DDBJ databases">
        <title>Evolutionary Origins and Diversification of the Mycorrhizal Mutualists.</title>
        <authorList>
            <consortium name="DOE Joint Genome Institute"/>
            <consortium name="Mycorrhizal Genomics Consortium"/>
            <person name="Kohler A."/>
            <person name="Kuo A."/>
            <person name="Nagy L.G."/>
            <person name="Floudas D."/>
            <person name="Copeland A."/>
            <person name="Barry K.W."/>
            <person name="Cichocki N."/>
            <person name="Veneault-Fourrey C."/>
            <person name="LaButti K."/>
            <person name="Lindquist E.A."/>
            <person name="Lipzen A."/>
            <person name="Lundell T."/>
            <person name="Morin E."/>
            <person name="Murat C."/>
            <person name="Riley R."/>
            <person name="Ohm R."/>
            <person name="Sun H."/>
            <person name="Tunlid A."/>
            <person name="Henrissat B."/>
            <person name="Grigoriev I.V."/>
            <person name="Hibbett D.S."/>
            <person name="Martin F."/>
        </authorList>
    </citation>
    <scope>NUCLEOTIDE SEQUENCE [LARGE SCALE GENOMIC DNA]</scope>
    <source>
        <strain evidence="9">Zn</strain>
    </source>
</reference>
<keyword evidence="4" id="KW-0479">Metal-binding</keyword>
<dbReference type="GO" id="GO:0036297">
    <property type="term" value="P:interstrand cross-link repair"/>
    <property type="evidence" value="ECO:0007669"/>
    <property type="project" value="TreeGrafter"/>
</dbReference>
<keyword evidence="6" id="KW-0378">Hydrolase</keyword>
<dbReference type="EMBL" id="KN832870">
    <property type="protein sequence ID" value="KIN08436.1"/>
    <property type="molecule type" value="Genomic_DNA"/>
</dbReference>
<keyword evidence="4" id="KW-0408">Iron</keyword>